<protein>
    <submittedName>
        <fullName evidence="2">Uncharacterized protein</fullName>
    </submittedName>
</protein>
<feature type="transmembrane region" description="Helical" evidence="1">
    <location>
        <begin position="120"/>
        <end position="138"/>
    </location>
</feature>
<dbReference type="RefSeq" id="WP_129621853.1">
    <property type="nucleotide sequence ID" value="NZ_LR214972.1"/>
</dbReference>
<keyword evidence="1" id="KW-1133">Transmembrane helix</keyword>
<name>A0A449AFA2_9BACT</name>
<keyword evidence="1" id="KW-0472">Membrane</keyword>
<organism evidence="2 3">
    <name type="scientific">Mycoplasmopsis bovirhinis</name>
    <dbReference type="NCBI Taxonomy" id="29553"/>
    <lineage>
        <taxon>Bacteria</taxon>
        <taxon>Bacillati</taxon>
        <taxon>Mycoplasmatota</taxon>
        <taxon>Mycoplasmoidales</taxon>
        <taxon>Metamycoplasmataceae</taxon>
        <taxon>Mycoplasmopsis</taxon>
    </lineage>
</organism>
<evidence type="ECO:0000313" key="2">
    <source>
        <dbReference type="EMBL" id="VEU63656.1"/>
    </source>
</evidence>
<accession>A0A449AFA2</accession>
<reference evidence="2 3" key="1">
    <citation type="submission" date="2019-01" db="EMBL/GenBank/DDBJ databases">
        <authorList>
            <consortium name="Pathogen Informatics"/>
        </authorList>
    </citation>
    <scope>NUCLEOTIDE SEQUENCE [LARGE SCALE GENOMIC DNA]</scope>
    <source>
        <strain evidence="2 3">NCTC10118</strain>
    </source>
</reference>
<evidence type="ECO:0000313" key="3">
    <source>
        <dbReference type="Proteomes" id="UP000289952"/>
    </source>
</evidence>
<keyword evidence="3" id="KW-1185">Reference proteome</keyword>
<feature type="transmembrane region" description="Helical" evidence="1">
    <location>
        <begin position="33"/>
        <end position="53"/>
    </location>
</feature>
<gene>
    <name evidence="2" type="ORF">NCTC10118_00709</name>
</gene>
<dbReference type="Proteomes" id="UP000289952">
    <property type="component" value="Chromosome"/>
</dbReference>
<feature type="transmembrane region" description="Helical" evidence="1">
    <location>
        <begin position="144"/>
        <end position="166"/>
    </location>
</feature>
<keyword evidence="1" id="KW-0812">Transmembrane</keyword>
<dbReference type="EMBL" id="LR214972">
    <property type="protein sequence ID" value="VEU63656.1"/>
    <property type="molecule type" value="Genomic_DNA"/>
</dbReference>
<dbReference type="AlphaFoldDB" id="A0A449AFA2"/>
<proteinExistence type="predicted"/>
<evidence type="ECO:0000256" key="1">
    <source>
        <dbReference type="SAM" id="Phobius"/>
    </source>
</evidence>
<sequence length="272" mass="33326">MLSQIFFKINESTDFKPGSLLDSFLWFMFRPPLWNTILTSALLVLLTIFYIWYKTFKFRKWKLPFFHIYNLFNGNTIKFFMENKIKIKQKYFKVIDLLHDEYQDYLASLKFKRLRFWDQFILLIFILLYVYAIMHVVYLSKDHYLNQSITVFIGTLCTGVIFLFIYKFNTNKFIISSFHFKKLYTKWKTFNQELDDTRELSLVLNNLDNLPSKLFLIEQGKCYKFTNNLKYKNVNENIFTTKQEWAYFKQILPWSMICDNKAKKYFIYKERK</sequence>